<accession>A0A8T3CC49</accession>
<dbReference type="SUPFAM" id="SSF56496">
    <property type="entry name" value="Fibrinogen C-terminal domain-like"/>
    <property type="match status" value="1"/>
</dbReference>
<keyword evidence="11" id="KW-1185">Reference proteome</keyword>
<dbReference type="GO" id="GO:0030155">
    <property type="term" value="P:regulation of cell adhesion"/>
    <property type="evidence" value="ECO:0007669"/>
    <property type="project" value="TreeGrafter"/>
</dbReference>
<dbReference type="InterPro" id="IPR002181">
    <property type="entry name" value="Fibrinogen_a/b/g_C_dom"/>
</dbReference>
<dbReference type="InterPro" id="IPR036116">
    <property type="entry name" value="FN3_sf"/>
</dbReference>
<dbReference type="InterPro" id="IPR050991">
    <property type="entry name" value="ECM_Regulatory_Proteins"/>
</dbReference>
<dbReference type="FunFam" id="2.60.40.10:FF:000099">
    <property type="entry name" value="Fibronectin 1"/>
    <property type="match status" value="5"/>
</dbReference>
<keyword evidence="7" id="KW-0325">Glycoprotein</keyword>
<evidence type="ECO:0000313" key="11">
    <source>
        <dbReference type="Proteomes" id="UP000829720"/>
    </source>
</evidence>
<keyword evidence="5" id="KW-0677">Repeat</keyword>
<proteinExistence type="predicted"/>
<feature type="domain" description="Fibronectin type-III" evidence="8">
    <location>
        <begin position="917"/>
        <end position="1005"/>
    </location>
</feature>
<comment type="caution">
    <text evidence="10">The sequence shown here is derived from an EMBL/GenBank/DDBJ whole genome shotgun (WGS) entry which is preliminary data.</text>
</comment>
<dbReference type="FunFam" id="3.90.215.10:FF:000001">
    <property type="entry name" value="Tenascin isoform 1"/>
    <property type="match status" value="1"/>
</dbReference>
<evidence type="ECO:0000256" key="2">
    <source>
        <dbReference type="ARBA" id="ARBA00022530"/>
    </source>
</evidence>
<dbReference type="OrthoDB" id="6130531at2759"/>
<keyword evidence="6" id="KW-1015">Disulfide bond</keyword>
<dbReference type="Proteomes" id="UP000829720">
    <property type="component" value="Unassembled WGS sequence"/>
</dbReference>
<dbReference type="Gene3D" id="3.90.215.10">
    <property type="entry name" value="Gamma Fibrinogen, chain A, domain 1"/>
    <property type="match status" value="1"/>
</dbReference>
<dbReference type="SMART" id="SM00186">
    <property type="entry name" value="FBG"/>
    <property type="match status" value="1"/>
</dbReference>
<protein>
    <recommendedName>
        <fullName evidence="12">Tenascin C</fullName>
    </recommendedName>
</protein>
<dbReference type="Pfam" id="PF00147">
    <property type="entry name" value="Fibrinogen_C"/>
    <property type="match status" value="1"/>
</dbReference>
<gene>
    <name evidence="10" type="ORF">AGOR_G00251230</name>
</gene>
<dbReference type="SUPFAM" id="SSF49265">
    <property type="entry name" value="Fibronectin type III"/>
    <property type="match status" value="8"/>
</dbReference>
<feature type="domain" description="Fibronectin type-III" evidence="8">
    <location>
        <begin position="209"/>
        <end position="299"/>
    </location>
</feature>
<organism evidence="10 11">
    <name type="scientific">Albula goreensis</name>
    <dbReference type="NCBI Taxonomy" id="1534307"/>
    <lineage>
        <taxon>Eukaryota</taxon>
        <taxon>Metazoa</taxon>
        <taxon>Chordata</taxon>
        <taxon>Craniata</taxon>
        <taxon>Vertebrata</taxon>
        <taxon>Euteleostomi</taxon>
        <taxon>Actinopterygii</taxon>
        <taxon>Neopterygii</taxon>
        <taxon>Teleostei</taxon>
        <taxon>Albuliformes</taxon>
        <taxon>Albulidae</taxon>
        <taxon>Albula</taxon>
    </lineage>
</organism>
<dbReference type="PROSITE" id="PS50853">
    <property type="entry name" value="FN3"/>
    <property type="match status" value="7"/>
</dbReference>
<dbReference type="InterPro" id="IPR003961">
    <property type="entry name" value="FN3_dom"/>
</dbReference>
<name>A0A8T3CC49_9TELE</name>
<evidence type="ECO:0000256" key="1">
    <source>
        <dbReference type="ARBA" id="ARBA00004498"/>
    </source>
</evidence>
<dbReference type="NCBIfam" id="NF040941">
    <property type="entry name" value="GGGWT_bact"/>
    <property type="match status" value="1"/>
</dbReference>
<evidence type="ECO:0000256" key="3">
    <source>
        <dbReference type="ARBA" id="ARBA00022536"/>
    </source>
</evidence>
<feature type="domain" description="Fibronectin type-III" evidence="8">
    <location>
        <begin position="740"/>
        <end position="832"/>
    </location>
</feature>
<dbReference type="PROSITE" id="PS51406">
    <property type="entry name" value="FIBRINOGEN_C_2"/>
    <property type="match status" value="1"/>
</dbReference>
<dbReference type="EMBL" id="JAERUA010000025">
    <property type="protein sequence ID" value="KAI1882483.1"/>
    <property type="molecule type" value="Genomic_DNA"/>
</dbReference>
<keyword evidence="3" id="KW-0245">EGF-like domain</keyword>
<feature type="domain" description="Fibronectin type-III" evidence="8">
    <location>
        <begin position="29"/>
        <end position="121"/>
    </location>
</feature>
<keyword evidence="2" id="KW-0272">Extracellular matrix</keyword>
<dbReference type="Pfam" id="PF00041">
    <property type="entry name" value="fn3"/>
    <property type="match status" value="11"/>
</dbReference>
<evidence type="ECO:0000256" key="6">
    <source>
        <dbReference type="ARBA" id="ARBA00023157"/>
    </source>
</evidence>
<evidence type="ECO:0000259" key="9">
    <source>
        <dbReference type="PROSITE" id="PS51406"/>
    </source>
</evidence>
<dbReference type="CDD" id="cd00087">
    <property type="entry name" value="FReD"/>
    <property type="match status" value="1"/>
</dbReference>
<dbReference type="SMART" id="SM00060">
    <property type="entry name" value="FN3"/>
    <property type="match status" value="11"/>
</dbReference>
<reference evidence="10" key="1">
    <citation type="submission" date="2021-01" db="EMBL/GenBank/DDBJ databases">
        <authorList>
            <person name="Zahm M."/>
            <person name="Roques C."/>
            <person name="Cabau C."/>
            <person name="Klopp C."/>
            <person name="Donnadieu C."/>
            <person name="Jouanno E."/>
            <person name="Lampietro C."/>
            <person name="Louis A."/>
            <person name="Herpin A."/>
            <person name="Echchiki A."/>
            <person name="Berthelot C."/>
            <person name="Parey E."/>
            <person name="Roest-Crollius H."/>
            <person name="Braasch I."/>
            <person name="Postlethwait J."/>
            <person name="Bobe J."/>
            <person name="Montfort J."/>
            <person name="Bouchez O."/>
            <person name="Begum T."/>
            <person name="Mejri S."/>
            <person name="Adams A."/>
            <person name="Chen W.-J."/>
            <person name="Guiguen Y."/>
        </authorList>
    </citation>
    <scope>NUCLEOTIDE SEQUENCE</scope>
    <source>
        <tissue evidence="10">Blood</tissue>
    </source>
</reference>
<dbReference type="InterPro" id="IPR014716">
    <property type="entry name" value="Fibrinogen_a/b/g_C_1"/>
</dbReference>
<evidence type="ECO:0008006" key="12">
    <source>
        <dbReference type="Google" id="ProtNLM"/>
    </source>
</evidence>
<keyword evidence="4" id="KW-0732">Signal</keyword>
<feature type="domain" description="Fibrinogen C-terminal" evidence="9">
    <location>
        <begin position="1003"/>
        <end position="1218"/>
    </location>
</feature>
<feature type="domain" description="Fibronectin type-III" evidence="8">
    <location>
        <begin position="563"/>
        <end position="653"/>
    </location>
</feature>
<keyword evidence="2" id="KW-0964">Secreted</keyword>
<sequence>MEYEVTLVSRRGDMRSDPIREIFTTDLDPPKDVQVVDHTDEAVTLEWKNSKAAVDNYQVKYSAISGAGHGMVHFFPAAGETTLATITGLSPGTEYGIGVTGVKDHRESLPATTNAATDLDAPKDLVVTESTETTMTIIWKKPIAKIGSYRLTYISTDGAMEEVEVPASETTYTMTKLNPGMVYAVTLVAERGNQKSEPANLSASTGLSAPHGISFSDVTDTSATVLWAVPRTRVDSYRITYVPVEGGTPATVTVDGSQTQAVLPGLNPGATYQVTVIAVKGLEESEPGSGSVTTGLDKPRGLTANNVTETEAVLNWEPSIAVVDGYVITYSADTVPPVTEYVIGDTVEFGMGSLLPDTLYTVAVHAVRETEKSGDATTEFKTALGAPFGISFTDVTDTSATVQWAKPPTSVESYRVTFTPTEGGTPVTVTVDGSLTQAVLTGLTPGAEYQVTVIAVKGAEESKPGSGSVTTGLDKPRGLTAINVTETEAALVWEPSIATVDGYVITYSAETVPQVTEFVIGDTVEFEMASLLPDTLYTVMVHAVRETEKSEGAATEFKTALGTPLGISFTDVTDTSATVQWAKPPTSVESYKVTFTPTEGGAPAAVTVDGSLTEAVLTGLTPGAEYQVTVIAVKGAEESEPGSGSVTTGLDKPRNLKTINISETEAVLVWEPSIATVDGYVINYSAETVPPVTASVSGSTVEFVMSSLLPDTVYAVTIHGVREAEKSGEATTEFKTSLSTPTGISFSDVTDTSATVNWAAPTTSVDSFMVTYVLAAGGTPATVTVDGSLTQAVLTGLTPGAEYQVTVIAVKGAEESKPGSGSVTTGLDTPTGLKAINVTDTEALLLWKPSIATVDGYVITYSADTVSPVTERVSGNIVEFEMGSLAPLTQYTVTVHAVREAEKSGAATTDFTTDVDPPRDLAAGNILMESAVLTWTAPSAAITGYALNIESADGVIRELILGPTETSQSLSGLTHSTEYKVKLYAIAGEKKSRIVTGVFTTIDLLYKHPKDCGEALLNGEKTSGLYTIYIGGAESQPLQVYCDMTTDGGGWIVFLRRQSGKLEFFRNWKNYTAGFGNMNDEFWLGLGNLHKISTAGQYELRVDLRDKGEEAYAQYDKFLVTEPRSRYKMHLGSYSGTAGDSMTYHQGRPFSTYDHDNDIAVTNCALSYKGAFWYKNCHRVNLMGRYGDNSHSKGVNWFHWKGHEHSIEFAEMKMRPTNLRNLERRKRS</sequence>
<dbReference type="PANTHER" id="PTHR46708:SF1">
    <property type="entry name" value="TENASCIN"/>
    <property type="match status" value="1"/>
</dbReference>
<dbReference type="GO" id="GO:0005615">
    <property type="term" value="C:extracellular space"/>
    <property type="evidence" value="ECO:0007669"/>
    <property type="project" value="TreeGrafter"/>
</dbReference>
<dbReference type="InterPro" id="IPR013783">
    <property type="entry name" value="Ig-like_fold"/>
</dbReference>
<dbReference type="CDD" id="cd00063">
    <property type="entry name" value="FN3"/>
    <property type="match status" value="11"/>
</dbReference>
<dbReference type="GO" id="GO:0031175">
    <property type="term" value="P:neuron projection development"/>
    <property type="evidence" value="ECO:0007669"/>
    <property type="project" value="TreeGrafter"/>
</dbReference>
<feature type="domain" description="Fibronectin type-III" evidence="8">
    <location>
        <begin position="122"/>
        <end position="208"/>
    </location>
</feature>
<comment type="subcellular location">
    <subcellularLocation>
        <location evidence="1">Secreted</location>
        <location evidence="1">Extracellular space</location>
        <location evidence="1">Extracellular matrix</location>
    </subcellularLocation>
</comment>
<evidence type="ECO:0000259" key="8">
    <source>
        <dbReference type="PROSITE" id="PS50853"/>
    </source>
</evidence>
<evidence type="ECO:0000256" key="7">
    <source>
        <dbReference type="ARBA" id="ARBA00023180"/>
    </source>
</evidence>
<evidence type="ECO:0000256" key="5">
    <source>
        <dbReference type="ARBA" id="ARBA00022737"/>
    </source>
</evidence>
<dbReference type="InterPro" id="IPR036056">
    <property type="entry name" value="Fibrinogen-like_C"/>
</dbReference>
<dbReference type="PANTHER" id="PTHR46708">
    <property type="entry name" value="TENASCIN"/>
    <property type="match status" value="1"/>
</dbReference>
<feature type="domain" description="Fibronectin type-III" evidence="8">
    <location>
        <begin position="386"/>
        <end position="476"/>
    </location>
</feature>
<evidence type="ECO:0000313" key="10">
    <source>
        <dbReference type="EMBL" id="KAI1882483.1"/>
    </source>
</evidence>
<dbReference type="Gene3D" id="2.60.40.10">
    <property type="entry name" value="Immunoglobulins"/>
    <property type="match status" value="11"/>
</dbReference>
<dbReference type="AlphaFoldDB" id="A0A8T3CC49"/>
<evidence type="ECO:0000256" key="4">
    <source>
        <dbReference type="ARBA" id="ARBA00022729"/>
    </source>
</evidence>